<dbReference type="GeneID" id="93137392"/>
<evidence type="ECO:0000313" key="6">
    <source>
        <dbReference type="EMBL" id="EDM62123.1"/>
    </source>
</evidence>
<reference evidence="6 7" key="1">
    <citation type="submission" date="2007-03" db="EMBL/GenBank/DDBJ databases">
        <authorList>
            <person name="Fulton L."/>
            <person name="Clifton S."/>
            <person name="Fulton B."/>
            <person name="Xu J."/>
            <person name="Minx P."/>
            <person name="Pepin K.H."/>
            <person name="Johnson M."/>
            <person name="Thiruvilangam P."/>
            <person name="Bhonagiri V."/>
            <person name="Nash W.E."/>
            <person name="Mardis E.R."/>
            <person name="Wilson R.K."/>
        </authorList>
    </citation>
    <scope>NUCLEOTIDE SEQUENCE [LARGE SCALE GENOMIC DNA]</scope>
    <source>
        <strain evidence="6 7">DSM 13814</strain>
    </source>
</reference>
<evidence type="ECO:0000313" key="7">
    <source>
        <dbReference type="Proteomes" id="UP000004016"/>
    </source>
</evidence>
<dbReference type="GO" id="GO:0003700">
    <property type="term" value="F:DNA-binding transcription factor activity"/>
    <property type="evidence" value="ECO:0007669"/>
    <property type="project" value="InterPro"/>
</dbReference>
<comment type="caution">
    <text evidence="6">The sequence shown here is derived from an EMBL/GenBank/DDBJ whole genome shotgun (WGS) entry which is preliminary data.</text>
</comment>
<dbReference type="eggNOG" id="COG1737">
    <property type="taxonomic scope" value="Bacteria"/>
</dbReference>
<evidence type="ECO:0000256" key="1">
    <source>
        <dbReference type="ARBA" id="ARBA00023015"/>
    </source>
</evidence>
<keyword evidence="2" id="KW-0238">DNA-binding</keyword>
<dbReference type="PROSITE" id="PS51464">
    <property type="entry name" value="SIS"/>
    <property type="match status" value="1"/>
</dbReference>
<dbReference type="AlphaFoldDB" id="A6BJP0"/>
<dbReference type="EMBL" id="AAXB02000017">
    <property type="protein sequence ID" value="EDM62123.1"/>
    <property type="molecule type" value="Genomic_DNA"/>
</dbReference>
<evidence type="ECO:0000259" key="4">
    <source>
        <dbReference type="PROSITE" id="PS51071"/>
    </source>
</evidence>
<dbReference type="Gene3D" id="3.40.50.10490">
    <property type="entry name" value="Glucose-6-phosphate isomerase like protein, domain 1"/>
    <property type="match status" value="1"/>
</dbReference>
<dbReference type="Pfam" id="PF01380">
    <property type="entry name" value="SIS"/>
    <property type="match status" value="1"/>
</dbReference>
<dbReference type="Pfam" id="PF01418">
    <property type="entry name" value="HTH_6"/>
    <property type="match status" value="1"/>
</dbReference>
<dbReference type="InterPro" id="IPR036388">
    <property type="entry name" value="WH-like_DNA-bd_sf"/>
</dbReference>
<dbReference type="InterPro" id="IPR046348">
    <property type="entry name" value="SIS_dom_sf"/>
</dbReference>
<protein>
    <submittedName>
        <fullName evidence="6">SIS domain protein</fullName>
    </submittedName>
</protein>
<dbReference type="SUPFAM" id="SSF46689">
    <property type="entry name" value="Homeodomain-like"/>
    <property type="match status" value="1"/>
</dbReference>
<keyword evidence="3" id="KW-0804">Transcription</keyword>
<dbReference type="GO" id="GO:0003677">
    <property type="term" value="F:DNA binding"/>
    <property type="evidence" value="ECO:0007669"/>
    <property type="project" value="UniProtKB-KW"/>
</dbReference>
<dbReference type="HOGENOM" id="CLU_055769_0_3_9"/>
<dbReference type="PROSITE" id="PS51071">
    <property type="entry name" value="HTH_RPIR"/>
    <property type="match status" value="1"/>
</dbReference>
<dbReference type="Gene3D" id="1.10.10.10">
    <property type="entry name" value="Winged helix-like DNA-binding domain superfamily/Winged helix DNA-binding domain"/>
    <property type="match status" value="1"/>
</dbReference>
<dbReference type="SUPFAM" id="SSF53697">
    <property type="entry name" value="SIS domain"/>
    <property type="match status" value="1"/>
</dbReference>
<dbReference type="InterPro" id="IPR009057">
    <property type="entry name" value="Homeodomain-like_sf"/>
</dbReference>
<dbReference type="InterPro" id="IPR035472">
    <property type="entry name" value="RpiR-like_SIS"/>
</dbReference>
<dbReference type="Proteomes" id="UP000004016">
    <property type="component" value="Unassembled WGS sequence"/>
</dbReference>
<dbReference type="GO" id="GO:1901135">
    <property type="term" value="P:carbohydrate derivative metabolic process"/>
    <property type="evidence" value="ECO:0007669"/>
    <property type="project" value="InterPro"/>
</dbReference>
<feature type="domain" description="HTH rpiR-type" evidence="4">
    <location>
        <begin position="6"/>
        <end position="81"/>
    </location>
</feature>
<organism evidence="6 7">
    <name type="scientific">Dorea longicatena DSM 13814</name>
    <dbReference type="NCBI Taxonomy" id="411462"/>
    <lineage>
        <taxon>Bacteria</taxon>
        <taxon>Bacillati</taxon>
        <taxon>Bacillota</taxon>
        <taxon>Clostridia</taxon>
        <taxon>Lachnospirales</taxon>
        <taxon>Lachnospiraceae</taxon>
        <taxon>Dorea</taxon>
    </lineage>
</organism>
<dbReference type="RefSeq" id="WP_006427789.1">
    <property type="nucleotide sequence ID" value="NZ_DS264405.1"/>
</dbReference>
<gene>
    <name evidence="6" type="ORF">DORLON_02535</name>
</gene>
<evidence type="ECO:0000259" key="5">
    <source>
        <dbReference type="PROSITE" id="PS51464"/>
    </source>
</evidence>
<proteinExistence type="predicted"/>
<evidence type="ECO:0000256" key="3">
    <source>
        <dbReference type="ARBA" id="ARBA00023163"/>
    </source>
</evidence>
<dbReference type="InterPro" id="IPR047640">
    <property type="entry name" value="RpiR-like"/>
</dbReference>
<dbReference type="InterPro" id="IPR001347">
    <property type="entry name" value="SIS_dom"/>
</dbReference>
<dbReference type="PANTHER" id="PTHR30514">
    <property type="entry name" value="GLUCOKINASE"/>
    <property type="match status" value="1"/>
</dbReference>
<dbReference type="PANTHER" id="PTHR30514:SF21">
    <property type="entry name" value="RPIR-FAMILY TRANSCRIPTIONAL REGULATOR"/>
    <property type="match status" value="1"/>
</dbReference>
<dbReference type="InterPro" id="IPR000281">
    <property type="entry name" value="HTH_RpiR"/>
</dbReference>
<keyword evidence="1" id="KW-0805">Transcription regulation</keyword>
<sequence length="280" mass="32480">MEYYVKSVVPIIESNYDKFTTVERNIADFFIQNRKKVDFSAKSIAERLFVSEASLSRFAKKCGYRGYREFVYQYEETFVEKQESITGNTRMILNAYQELLNKTYSLVDEAQIARISRYLNQAERVFVCGTGSSGLSAREMELRFMRIGVDIDSLVETDMMRMQAVFQDKRSLVFGISISGTKESVLFLLQEAYRRGAKTVLLTANNRGDFEQYCSEVLLLPSLRHLNHGNVISPQFPILVMLDIIYSYYVEQDKYEKEVLHDNTLRALEEGEALRRSLLK</sequence>
<feature type="domain" description="SIS" evidence="5">
    <location>
        <begin position="115"/>
        <end position="255"/>
    </location>
</feature>
<dbReference type="GO" id="GO:0097367">
    <property type="term" value="F:carbohydrate derivative binding"/>
    <property type="evidence" value="ECO:0007669"/>
    <property type="project" value="InterPro"/>
</dbReference>
<accession>A6BJP0</accession>
<name>A6BJP0_9FIRM</name>
<dbReference type="CDD" id="cd05013">
    <property type="entry name" value="SIS_RpiR"/>
    <property type="match status" value="1"/>
</dbReference>
<reference evidence="6 7" key="2">
    <citation type="submission" date="2007-04" db="EMBL/GenBank/DDBJ databases">
        <title>Draft genome sequence of Dorea longicatena (DSM 13814).</title>
        <authorList>
            <person name="Sudarsanam P."/>
            <person name="Ley R."/>
            <person name="Guruge J."/>
            <person name="Turnbaugh P.J."/>
            <person name="Mahowald M."/>
            <person name="Liep D."/>
            <person name="Gordon J."/>
        </authorList>
    </citation>
    <scope>NUCLEOTIDE SEQUENCE [LARGE SCALE GENOMIC DNA]</scope>
    <source>
        <strain evidence="6 7">DSM 13814</strain>
    </source>
</reference>
<evidence type="ECO:0000256" key="2">
    <source>
        <dbReference type="ARBA" id="ARBA00023125"/>
    </source>
</evidence>